<dbReference type="InterPro" id="IPR042099">
    <property type="entry name" value="ANL_N_sf"/>
</dbReference>
<dbReference type="PROSITE" id="PS00455">
    <property type="entry name" value="AMP_BINDING"/>
    <property type="match status" value="1"/>
</dbReference>
<dbReference type="InterPro" id="IPR000873">
    <property type="entry name" value="AMP-dep_synth/lig_dom"/>
</dbReference>
<dbReference type="Gene3D" id="3.30.300.30">
    <property type="match status" value="1"/>
</dbReference>
<dbReference type="Pfam" id="PF13193">
    <property type="entry name" value="AMP-binding_C"/>
    <property type="match status" value="1"/>
</dbReference>
<evidence type="ECO:0000313" key="3">
    <source>
        <dbReference type="EMBL" id="GGC47421.1"/>
    </source>
</evidence>
<dbReference type="InterPro" id="IPR025110">
    <property type="entry name" value="AMP-bd_C"/>
</dbReference>
<keyword evidence="4" id="KW-1185">Reference proteome</keyword>
<evidence type="ECO:0000313" key="4">
    <source>
        <dbReference type="Proteomes" id="UP000632322"/>
    </source>
</evidence>
<sequence>MRLADFLDKGATIDPEAACLTTDGQTRSYAQVQELSYEIAAGLAARHVAPGDKVAIISSNDPTAFTCVFGISRLGAVWCPINPRNEAAENRELLELSDCRVVIFAGAYAQLVEKIRADLPLVHTWVCLDGAADGALTWEAFLGSGGDTAAETEPVDDLAMVVGTGGTTGRPKGVMLSNRSLETMTALTLMSYPFTARPVYLAMAPLTHAAGVLCFPILALGGEIVIMRTADVGQFLTNVESHRVTHSFLPPTIVYMILAEEGLDSTDLSSLECLWYGAAPMSPVRLEEALERIGPVMAQLFGQTEAPMMVSTLAPQDHFLPDGSVATGRLRSAGRPTPLCTVAIMDVDGALLPRRERGEIVVRGSLVMDGYYKNPAATEEASRFGWHHTGDIGYLDDDDFLYVVDRAKDMIITGGFNVYSTEVEQALLSHSEVQDCAVIGLPDDHWGEKVAAVVQLRRGGEVTMEELRAHVKARIGSVKTPKHIEAWSDLPRSKVGKVLKVDIRDELLQEGQPVTRPGGRAE</sequence>
<dbReference type="PANTHER" id="PTHR43767">
    <property type="entry name" value="LONG-CHAIN-FATTY-ACID--COA LIGASE"/>
    <property type="match status" value="1"/>
</dbReference>
<dbReference type="SUPFAM" id="SSF56801">
    <property type="entry name" value="Acetyl-CoA synthetase-like"/>
    <property type="match status" value="1"/>
</dbReference>
<accession>A0ABQ1MVV4</accession>
<proteinExistence type="predicted"/>
<reference evidence="4" key="1">
    <citation type="journal article" date="2019" name="Int. J. Syst. Evol. Microbiol.">
        <title>The Global Catalogue of Microorganisms (GCM) 10K type strain sequencing project: providing services to taxonomists for standard genome sequencing and annotation.</title>
        <authorList>
            <consortium name="The Broad Institute Genomics Platform"/>
            <consortium name="The Broad Institute Genome Sequencing Center for Infectious Disease"/>
            <person name="Wu L."/>
            <person name="Ma J."/>
        </authorList>
    </citation>
    <scope>NUCLEOTIDE SEQUENCE [LARGE SCALE GENOMIC DNA]</scope>
    <source>
        <strain evidence="4">CGMCC 1.15472</strain>
    </source>
</reference>
<dbReference type="RefSeq" id="WP_181272196.1">
    <property type="nucleotide sequence ID" value="NZ_BMJG01000016.1"/>
</dbReference>
<gene>
    <name evidence="3" type="ORF">GCM10010974_32130</name>
</gene>
<dbReference type="Proteomes" id="UP000632322">
    <property type="component" value="Unassembled WGS sequence"/>
</dbReference>
<dbReference type="InterPro" id="IPR050237">
    <property type="entry name" value="ATP-dep_AMP-bd_enzyme"/>
</dbReference>
<evidence type="ECO:0000259" key="2">
    <source>
        <dbReference type="Pfam" id="PF13193"/>
    </source>
</evidence>
<dbReference type="EMBL" id="BMJG01000016">
    <property type="protein sequence ID" value="GGC47421.1"/>
    <property type="molecule type" value="Genomic_DNA"/>
</dbReference>
<dbReference type="InterPro" id="IPR045851">
    <property type="entry name" value="AMP-bd_C_sf"/>
</dbReference>
<feature type="domain" description="AMP-dependent synthetase/ligase" evidence="1">
    <location>
        <begin position="11"/>
        <end position="372"/>
    </location>
</feature>
<dbReference type="PANTHER" id="PTHR43767:SF7">
    <property type="entry name" value="MEDIUM_LONG-CHAIN-FATTY-ACID--COA LIGASE FADD8"/>
    <property type="match status" value="1"/>
</dbReference>
<comment type="caution">
    <text evidence="3">The sequence shown here is derived from an EMBL/GenBank/DDBJ whole genome shotgun (WGS) entry which is preliminary data.</text>
</comment>
<organism evidence="3 4">
    <name type="scientific">Brevibacterium sediminis</name>
    <dbReference type="NCBI Taxonomy" id="1857024"/>
    <lineage>
        <taxon>Bacteria</taxon>
        <taxon>Bacillati</taxon>
        <taxon>Actinomycetota</taxon>
        <taxon>Actinomycetes</taxon>
        <taxon>Micrococcales</taxon>
        <taxon>Brevibacteriaceae</taxon>
        <taxon>Brevibacterium</taxon>
    </lineage>
</organism>
<protein>
    <submittedName>
        <fullName evidence="3">AMP-dependent acyl-CoA synthetase</fullName>
    </submittedName>
</protein>
<feature type="domain" description="AMP-binding enzyme C-terminal" evidence="2">
    <location>
        <begin position="422"/>
        <end position="497"/>
    </location>
</feature>
<dbReference type="InterPro" id="IPR020845">
    <property type="entry name" value="AMP-binding_CS"/>
</dbReference>
<dbReference type="Gene3D" id="3.40.50.12780">
    <property type="entry name" value="N-terminal domain of ligase-like"/>
    <property type="match status" value="1"/>
</dbReference>
<name>A0ABQ1MVV4_9MICO</name>
<dbReference type="Pfam" id="PF00501">
    <property type="entry name" value="AMP-binding"/>
    <property type="match status" value="1"/>
</dbReference>
<evidence type="ECO:0000259" key="1">
    <source>
        <dbReference type="Pfam" id="PF00501"/>
    </source>
</evidence>